<feature type="compositionally biased region" description="Low complexity" evidence="1">
    <location>
        <begin position="47"/>
        <end position="68"/>
    </location>
</feature>
<feature type="region of interest" description="Disordered" evidence="1">
    <location>
        <begin position="681"/>
        <end position="712"/>
    </location>
</feature>
<feature type="compositionally biased region" description="Polar residues" evidence="1">
    <location>
        <begin position="991"/>
        <end position="1007"/>
    </location>
</feature>
<protein>
    <submittedName>
        <fullName evidence="2">Uncharacterized protein</fullName>
    </submittedName>
</protein>
<reference evidence="2" key="1">
    <citation type="journal article" date="2014" name="Genome Biol. Evol.">
        <title>Gene Loss Rather Than Gene Gain Is Associated with a Host Jump from Monocots to Dicots in the Smut Fungus Melanopsichium pennsylvanicum.</title>
        <authorList>
            <person name="Sharma R."/>
            <person name="Mishra B."/>
            <person name="Runge F."/>
            <person name="Thines M."/>
        </authorList>
    </citation>
    <scope>NUCLEOTIDE SEQUENCE</scope>
    <source>
        <strain evidence="2">4</strain>
    </source>
</reference>
<evidence type="ECO:0000256" key="1">
    <source>
        <dbReference type="SAM" id="MobiDB-lite"/>
    </source>
</evidence>
<feature type="compositionally biased region" description="Polar residues" evidence="1">
    <location>
        <begin position="301"/>
        <end position="315"/>
    </location>
</feature>
<organism evidence="2">
    <name type="scientific">Melanopsichium pennsylvanicum 4</name>
    <dbReference type="NCBI Taxonomy" id="1398559"/>
    <lineage>
        <taxon>Eukaryota</taxon>
        <taxon>Fungi</taxon>
        <taxon>Dikarya</taxon>
        <taxon>Basidiomycota</taxon>
        <taxon>Ustilaginomycotina</taxon>
        <taxon>Ustilaginomycetes</taxon>
        <taxon>Ustilaginales</taxon>
        <taxon>Ustilaginaceae</taxon>
        <taxon>Melanopsichium</taxon>
    </lineage>
</organism>
<feature type="compositionally biased region" description="Low complexity" evidence="1">
    <location>
        <begin position="681"/>
        <end position="694"/>
    </location>
</feature>
<accession>A0A077QQP2</accession>
<feature type="region of interest" description="Disordered" evidence="1">
    <location>
        <begin position="902"/>
        <end position="939"/>
    </location>
</feature>
<feature type="region of interest" description="Disordered" evidence="1">
    <location>
        <begin position="539"/>
        <end position="580"/>
    </location>
</feature>
<feature type="compositionally biased region" description="Basic and acidic residues" evidence="1">
    <location>
        <begin position="549"/>
        <end position="561"/>
    </location>
</feature>
<feature type="region of interest" description="Disordered" evidence="1">
    <location>
        <begin position="379"/>
        <end position="406"/>
    </location>
</feature>
<feature type="region of interest" description="Disordered" evidence="1">
    <location>
        <begin position="990"/>
        <end position="1028"/>
    </location>
</feature>
<sequence>MQAESSQAPRVALAAGVVPSQSTSPYLAAAPAGLFAPPAHTVLFHPSHQAQSQHLQQQHQTPQPNSSPFLNPDAAFQHPGARNFQQLAQDPCSSSHEAAYRVSGIPRDPSVIDYTHPHQHQFDSHLSQQTHPSQYHPHHQLYASTSYSQPTGASGPVSSFAPDLTYAHPDLGMLPPNVGVPMMRYSSFPMSVDAGSSNGTPGPMTQQDIDNLLAMSRAQAGNYADASAFPCTYCDKVYTGKHARSIWRRHLQDKHNIPLSAQPRRTRWDGDVNRPKNAEERRARMLESKRRWARKKRLQEKQSAQAGKSGCSNTPMPEGSDDEDGDYGADADISNMDASFGEDSLSMPSAHAQRRASLKSDSWENSSFFAASQEELARPAKRQALAPSTSYNMAGPSNPTPTSQYPAQLPYSNAQEISYSNNSPMRPPGLTLHPVNHQQQGAGLPLLAGANDSFSSNSSDYSQPGSASFFNETFAGNMSNAGSDTANTSIDTPATIWPALPPVEDNKIATARGLEAEAAVEDQPKVQKGDTRDAAIQLLALRSGSNSPTDDRETKLKRMESDQDAPWSSTPSRAKPQSEHAALVALSNGGDAMKKCNTGADLGLSPSPNSRTLSSSTHAGVPITTPGPCCRSADNPFSLDKHKISPYEGRRKLSYSGAPASPIATSPTHLTFGGVGMSKSLSSTSSTSTGVSGVRLPPLVSTPIKPSPQTEAEMVGDRIKMDSLPPLLGSASKKLAAPIMSTPFSKPMSGLGFSALRRAGPSSTNSIALAGASSVRPSPSRRYSHEHNDQFSSPQHLNLTESLGLAPHSISRTNSYASASCYASSLGLTPSVAGISGGLMVGGTPFHSGLGALSGLGGFTPLSSAKTNGVGLGQFWPESSRKSASKSMMGVNSPTVYKAARASGGQSCAGGPGGSKRKLSSLSHTGAAKSRTASPVLGKGDIFDTNYHQNKSSVGPGSDDSFEDDDEENLIMSIGALDTPSRPAVLRKLARTQSGASQKLGVSNSPGRVNGERMGGVQRSPFRSIKLN</sequence>
<feature type="region of interest" description="Disordered" evidence="1">
    <location>
        <begin position="603"/>
        <end position="627"/>
    </location>
</feature>
<dbReference type="EMBL" id="HG529513">
    <property type="protein sequence ID" value="CDI51670.1"/>
    <property type="molecule type" value="Genomic_DNA"/>
</dbReference>
<feature type="compositionally biased region" description="Basic and acidic residues" evidence="1">
    <location>
        <begin position="266"/>
        <end position="290"/>
    </location>
</feature>
<feature type="region of interest" description="Disordered" evidence="1">
    <location>
        <begin position="771"/>
        <end position="794"/>
    </location>
</feature>
<dbReference type="AlphaFoldDB" id="A0A077QQP2"/>
<feature type="region of interest" description="Disordered" evidence="1">
    <location>
        <begin position="257"/>
        <end position="363"/>
    </location>
</feature>
<proteinExistence type="predicted"/>
<feature type="region of interest" description="Disordered" evidence="1">
    <location>
        <begin position="47"/>
        <end position="77"/>
    </location>
</feature>
<name>A0A077QQP2_9BASI</name>
<feature type="region of interest" description="Disordered" evidence="1">
    <location>
        <begin position="107"/>
        <end position="135"/>
    </location>
</feature>
<feature type="compositionally biased region" description="Low complexity" evidence="1">
    <location>
        <begin position="604"/>
        <end position="617"/>
    </location>
</feature>
<feature type="compositionally biased region" description="Polar residues" evidence="1">
    <location>
        <begin position="124"/>
        <end position="133"/>
    </location>
</feature>
<feature type="compositionally biased region" description="Polar residues" evidence="1">
    <location>
        <begin position="386"/>
        <end position="406"/>
    </location>
</feature>
<feature type="compositionally biased region" description="Acidic residues" evidence="1">
    <location>
        <begin position="319"/>
        <end position="329"/>
    </location>
</feature>
<evidence type="ECO:0000313" key="2">
    <source>
        <dbReference type="EMBL" id="CDI51670.1"/>
    </source>
</evidence>